<dbReference type="PROSITE" id="PS51742">
    <property type="entry name" value="PPC"/>
    <property type="match status" value="1"/>
</dbReference>
<dbReference type="Gene3D" id="3.30.1330.80">
    <property type="entry name" value="Hypothetical protein, similar to alpha- acetolactate decarboxylase, domain 2"/>
    <property type="match status" value="1"/>
</dbReference>
<dbReference type="Pfam" id="PF03479">
    <property type="entry name" value="PCC"/>
    <property type="match status" value="1"/>
</dbReference>
<proteinExistence type="predicted"/>
<name>A0A8C4FAV6_DICLA</name>
<dbReference type="GeneTree" id="ENSGT00400000024959"/>
<dbReference type="RefSeq" id="XP_051265679.1">
    <property type="nucleotide sequence ID" value="XM_051409719.1"/>
</dbReference>
<accession>A0A8C4FAV6</accession>
<organism evidence="2 3">
    <name type="scientific">Dicentrarchus labrax</name>
    <name type="common">European seabass</name>
    <name type="synonym">Morone labrax</name>
    <dbReference type="NCBI Taxonomy" id="13489"/>
    <lineage>
        <taxon>Eukaryota</taxon>
        <taxon>Metazoa</taxon>
        <taxon>Chordata</taxon>
        <taxon>Craniata</taxon>
        <taxon>Vertebrata</taxon>
        <taxon>Euteleostomi</taxon>
        <taxon>Actinopterygii</taxon>
        <taxon>Neopterygii</taxon>
        <taxon>Teleostei</taxon>
        <taxon>Neoteleostei</taxon>
        <taxon>Acanthomorphata</taxon>
        <taxon>Eupercaria</taxon>
        <taxon>Moronidae</taxon>
        <taxon>Dicentrarchus</taxon>
    </lineage>
</organism>
<dbReference type="Proteomes" id="UP000694389">
    <property type="component" value="Unassembled WGS sequence"/>
</dbReference>
<gene>
    <name evidence="2" type="primary">LOC127368665</name>
</gene>
<evidence type="ECO:0000259" key="1">
    <source>
        <dbReference type="PROSITE" id="PS51742"/>
    </source>
</evidence>
<dbReference type="CDD" id="cd11378">
    <property type="entry name" value="DUF296"/>
    <property type="match status" value="1"/>
</dbReference>
<dbReference type="InterPro" id="IPR005175">
    <property type="entry name" value="PPC_dom"/>
</dbReference>
<dbReference type="OMA" id="TEINGHF"/>
<dbReference type="AlphaFoldDB" id="A0A8C4FAV6"/>
<protein>
    <recommendedName>
        <fullName evidence="1">PPC domain-containing protein</fullName>
    </recommendedName>
</protein>
<dbReference type="PANTHER" id="PTHR34988:SF1">
    <property type="entry name" value="DNA-BINDING PROTEIN"/>
    <property type="match status" value="1"/>
</dbReference>
<reference evidence="2" key="1">
    <citation type="submission" date="2025-08" db="UniProtKB">
        <authorList>
            <consortium name="Ensembl"/>
        </authorList>
    </citation>
    <scope>IDENTIFICATION</scope>
</reference>
<evidence type="ECO:0000313" key="3">
    <source>
        <dbReference type="Proteomes" id="UP000694389"/>
    </source>
</evidence>
<evidence type="ECO:0000313" key="2">
    <source>
        <dbReference type="Ensembl" id="ENSDLAP00005030015.1"/>
    </source>
</evidence>
<dbReference type="PANTHER" id="PTHR34988">
    <property type="entry name" value="PROTEIN, PUTATIVE-RELATED"/>
    <property type="match status" value="1"/>
</dbReference>
<feature type="domain" description="PPC" evidence="1">
    <location>
        <begin position="26"/>
        <end position="161"/>
    </location>
</feature>
<keyword evidence="3" id="KW-1185">Reference proteome</keyword>
<dbReference type="SUPFAM" id="SSF117856">
    <property type="entry name" value="AF0104/ALDC/Ptd012-like"/>
    <property type="match status" value="1"/>
</dbReference>
<sequence>MLPGPQTSLLDFTLKDQNKPSSAGGGSSLKVHAVRFGPGQELLGSLQAFVAERRLRAPFIITCVGSVTKATLRLANATATNTNEMIHLSGRFEIVSLVGTLNPDAHLHICLSDFEGKTVGGHVMGDLEVFTTAEVVVGEAVDLQFTREMDDGTGFPELVVKPRSQSKDN</sequence>
<reference evidence="2" key="2">
    <citation type="submission" date="2025-09" db="UniProtKB">
        <authorList>
            <consortium name="Ensembl"/>
        </authorList>
    </citation>
    <scope>IDENTIFICATION</scope>
</reference>
<dbReference type="GeneID" id="127368665"/>
<dbReference type="Ensembl" id="ENSDLAT00005032049.2">
    <property type="protein sequence ID" value="ENSDLAP00005030015.1"/>
    <property type="gene ID" value="ENSDLAG00005013546.2"/>
</dbReference>
<dbReference type="OrthoDB" id="2156856at2759"/>